<keyword evidence="2" id="KW-1185">Reference proteome</keyword>
<sequence length="52" mass="6093">MKLNINQLHFIKIEKLSNSYIVSLIDTKEYEIIKGYGKTVVDAFNDMHHNLI</sequence>
<dbReference type="EMBL" id="JBELQB010000004">
    <property type="protein sequence ID" value="MFL9836999.1"/>
    <property type="molecule type" value="Genomic_DNA"/>
</dbReference>
<name>A0ABW8Y9W1_9FLAO</name>
<gene>
    <name evidence="1" type="ORF">ABS768_05775</name>
</gene>
<comment type="caution">
    <text evidence="1">The sequence shown here is derived from an EMBL/GenBank/DDBJ whole genome shotgun (WGS) entry which is preliminary data.</text>
</comment>
<protein>
    <submittedName>
        <fullName evidence="1">Uncharacterized protein</fullName>
    </submittedName>
</protein>
<reference evidence="1 2" key="1">
    <citation type="submission" date="2024-06" db="EMBL/GenBank/DDBJ databases">
        <authorList>
            <person name="Kaempfer P."/>
            <person name="Viver T."/>
        </authorList>
    </citation>
    <scope>NUCLEOTIDE SEQUENCE [LARGE SCALE GENOMIC DNA]</scope>
    <source>
        <strain evidence="1 2">ST-75</strain>
    </source>
</reference>
<accession>A0ABW8Y9W1</accession>
<dbReference type="Proteomes" id="UP001629059">
    <property type="component" value="Unassembled WGS sequence"/>
</dbReference>
<organism evidence="1 2">
    <name type="scientific">Flavobacterium rhizophilum</name>
    <dbReference type="NCBI Taxonomy" id="3163296"/>
    <lineage>
        <taxon>Bacteria</taxon>
        <taxon>Pseudomonadati</taxon>
        <taxon>Bacteroidota</taxon>
        <taxon>Flavobacteriia</taxon>
        <taxon>Flavobacteriales</taxon>
        <taxon>Flavobacteriaceae</taxon>
        <taxon>Flavobacterium</taxon>
    </lineage>
</organism>
<proteinExistence type="predicted"/>
<evidence type="ECO:0000313" key="1">
    <source>
        <dbReference type="EMBL" id="MFL9836999.1"/>
    </source>
</evidence>
<evidence type="ECO:0000313" key="2">
    <source>
        <dbReference type="Proteomes" id="UP001629059"/>
    </source>
</evidence>